<name>A0AAD5LWW5_PARTN</name>
<comment type="caution">
    <text evidence="2">The sequence shown here is derived from an EMBL/GenBank/DDBJ whole genome shotgun (WGS) entry which is preliminary data.</text>
</comment>
<dbReference type="Proteomes" id="UP001196413">
    <property type="component" value="Unassembled WGS sequence"/>
</dbReference>
<feature type="compositionally biased region" description="Polar residues" evidence="1">
    <location>
        <begin position="1"/>
        <end position="11"/>
    </location>
</feature>
<protein>
    <recommendedName>
        <fullName evidence="4">BESS domain-containing protein</fullName>
    </recommendedName>
</protein>
<feature type="region of interest" description="Disordered" evidence="1">
    <location>
        <begin position="41"/>
        <end position="67"/>
    </location>
</feature>
<gene>
    <name evidence="2" type="ORF">KIN20_001353</name>
</gene>
<dbReference type="AlphaFoldDB" id="A0AAD5LWW5"/>
<organism evidence="2 3">
    <name type="scientific">Parelaphostrongylus tenuis</name>
    <name type="common">Meningeal worm</name>
    <dbReference type="NCBI Taxonomy" id="148309"/>
    <lineage>
        <taxon>Eukaryota</taxon>
        <taxon>Metazoa</taxon>
        <taxon>Ecdysozoa</taxon>
        <taxon>Nematoda</taxon>
        <taxon>Chromadorea</taxon>
        <taxon>Rhabditida</taxon>
        <taxon>Rhabditina</taxon>
        <taxon>Rhabditomorpha</taxon>
        <taxon>Strongyloidea</taxon>
        <taxon>Metastrongylidae</taxon>
        <taxon>Parelaphostrongylus</taxon>
    </lineage>
</organism>
<accession>A0AAD5LWW5</accession>
<feature type="region of interest" description="Disordered" evidence="1">
    <location>
        <begin position="1"/>
        <end position="21"/>
    </location>
</feature>
<evidence type="ECO:0000313" key="2">
    <source>
        <dbReference type="EMBL" id="KAJ1346538.1"/>
    </source>
</evidence>
<dbReference type="EMBL" id="JAHQIW010000189">
    <property type="protein sequence ID" value="KAJ1346538.1"/>
    <property type="molecule type" value="Genomic_DNA"/>
</dbReference>
<evidence type="ECO:0000256" key="1">
    <source>
        <dbReference type="SAM" id="MobiDB-lite"/>
    </source>
</evidence>
<evidence type="ECO:0000313" key="3">
    <source>
        <dbReference type="Proteomes" id="UP001196413"/>
    </source>
</evidence>
<evidence type="ECO:0008006" key="4">
    <source>
        <dbReference type="Google" id="ProtNLM"/>
    </source>
</evidence>
<sequence>MASSDFSSEDSCTLVKDEPENTLISPMETAISFIKQEIDQSTEAAIEPPSSDIGTNSPSITPLSFQDPCDLPPEKRARLSLTEQVLPIPPSRLLAPPIWQRIEDEEDEMFGHLVALRLTKLNPKAKEIAKMRVMQVLFEEQFGAQPSL</sequence>
<reference evidence="2" key="1">
    <citation type="submission" date="2021-06" db="EMBL/GenBank/DDBJ databases">
        <title>Parelaphostrongylus tenuis whole genome reference sequence.</title>
        <authorList>
            <person name="Garwood T.J."/>
            <person name="Larsen P.A."/>
            <person name="Fountain-Jones N.M."/>
            <person name="Garbe J.R."/>
            <person name="Macchietto M.G."/>
            <person name="Kania S.A."/>
            <person name="Gerhold R.W."/>
            <person name="Richards J.E."/>
            <person name="Wolf T.M."/>
        </authorList>
    </citation>
    <scope>NUCLEOTIDE SEQUENCE</scope>
    <source>
        <strain evidence="2">MNPRO001-30</strain>
        <tissue evidence="2">Meninges</tissue>
    </source>
</reference>
<feature type="compositionally biased region" description="Polar residues" evidence="1">
    <location>
        <begin position="52"/>
        <end position="64"/>
    </location>
</feature>
<keyword evidence="3" id="KW-1185">Reference proteome</keyword>
<proteinExistence type="predicted"/>